<keyword evidence="4" id="KW-1185">Reference proteome</keyword>
<feature type="compositionally biased region" description="Acidic residues" evidence="1">
    <location>
        <begin position="44"/>
        <end position="54"/>
    </location>
</feature>
<dbReference type="HOGENOM" id="CLU_727138_0_0_9"/>
<protein>
    <recommendedName>
        <fullName evidence="5">PepSY domain-containing protein</fullName>
    </recommendedName>
</protein>
<feature type="compositionally biased region" description="Basic and acidic residues" evidence="1">
    <location>
        <begin position="362"/>
        <end position="372"/>
    </location>
</feature>
<dbReference type="EMBL" id="AGEG01000002">
    <property type="protein sequence ID" value="EHR38098.1"/>
    <property type="molecule type" value="Genomic_DNA"/>
</dbReference>
<keyword evidence="2" id="KW-0732">Signal</keyword>
<feature type="chain" id="PRO_5003590025" description="PepSY domain-containing protein" evidence="2">
    <location>
        <begin position="30"/>
        <end position="380"/>
    </location>
</feature>
<evidence type="ECO:0008006" key="5">
    <source>
        <dbReference type="Google" id="ProtNLM"/>
    </source>
</evidence>
<dbReference type="AlphaFoldDB" id="H3NH43"/>
<accession>H3NH43</accession>
<dbReference type="PATRIC" id="fig|883113.3.peg.180"/>
<evidence type="ECO:0000313" key="4">
    <source>
        <dbReference type="Proteomes" id="UP000006190"/>
    </source>
</evidence>
<sequence>MKKAMKKLTLVTLSTISLSAALPSSPIFAQEDMTSTMEAANLEDQQEDQEVEEASDLQKALEAALEQFKKDYPDVNISRLVVQPQEESEEADDLGQSMEEETAVEGEEAVETTTYEENEVDSIETISGDQDPYKISIEGLDGQEQAVEVAYDSITGEEIQDQDITDMMGEADEAVEVTDEAADLSQEAEEMVEGAEEAVSSEAEDILGEDSSTEDLSQEPAYLDFDAYKTFDEIKEAAEKEAGFGQALEFTYSINEETNKAEVEVVVYEDPENPLEGQQAQITFDPETLEILKVEGTMEEGSDSQEMTPPATSQPTTEGEETTTESKEGEEKDKESSEESSQESEESSEETSEESTESTATEESKETTKADNEAPAEGQE</sequence>
<evidence type="ECO:0000256" key="1">
    <source>
        <dbReference type="SAM" id="MobiDB-lite"/>
    </source>
</evidence>
<feature type="compositionally biased region" description="Basic and acidic residues" evidence="1">
    <location>
        <begin position="324"/>
        <end position="337"/>
    </location>
</feature>
<reference evidence="3 4" key="1">
    <citation type="submission" date="2012-01" db="EMBL/GenBank/DDBJ databases">
        <title>The Genome Sequence of Facklamia languida CCUG 37842.</title>
        <authorList>
            <consortium name="The Broad Institute Genome Sequencing Platform"/>
            <person name="Earl A."/>
            <person name="Ward D."/>
            <person name="Feldgarden M."/>
            <person name="Gevers D."/>
            <person name="Huys G."/>
            <person name="Young S.K."/>
            <person name="Zeng Q."/>
            <person name="Gargeya S."/>
            <person name="Fitzgerald M."/>
            <person name="Haas B."/>
            <person name="Abouelleil A."/>
            <person name="Alvarado L."/>
            <person name="Arachchi H.M."/>
            <person name="Berlin A."/>
            <person name="Chapman S.B."/>
            <person name="Gearin G."/>
            <person name="Goldberg J."/>
            <person name="Griggs A."/>
            <person name="Gujja S."/>
            <person name="Hansen M."/>
            <person name="Heiman D."/>
            <person name="Howarth C."/>
            <person name="Larimer J."/>
            <person name="Lui A."/>
            <person name="MacDonald P.J.P."/>
            <person name="McCowen C."/>
            <person name="Montmayeur A."/>
            <person name="Murphy C."/>
            <person name="Neiman D."/>
            <person name="Pearson M."/>
            <person name="Priest M."/>
            <person name="Roberts A."/>
            <person name="Saif S."/>
            <person name="Shea T."/>
            <person name="Sisk P."/>
            <person name="Stolte C."/>
            <person name="Sykes S."/>
            <person name="Wortman J."/>
            <person name="Nusbaum C."/>
            <person name="Birren B."/>
        </authorList>
    </citation>
    <scope>NUCLEOTIDE SEQUENCE [LARGE SCALE GENOMIC DNA]</scope>
    <source>
        <strain evidence="3 4">CCUG 37842</strain>
    </source>
</reference>
<dbReference type="RefSeq" id="WP_006308060.1">
    <property type="nucleotide sequence ID" value="NZ_JH601133.1"/>
</dbReference>
<feature type="region of interest" description="Disordered" evidence="1">
    <location>
        <begin position="198"/>
        <end position="217"/>
    </location>
</feature>
<name>H3NH43_9LACT</name>
<feature type="compositionally biased region" description="Acidic residues" evidence="1">
    <location>
        <begin position="338"/>
        <end position="356"/>
    </location>
</feature>
<feature type="region of interest" description="Disordered" evidence="1">
    <location>
        <begin position="32"/>
        <end position="54"/>
    </location>
</feature>
<feature type="region of interest" description="Disordered" evidence="1">
    <location>
        <begin position="276"/>
        <end position="380"/>
    </location>
</feature>
<proteinExistence type="predicted"/>
<dbReference type="Proteomes" id="UP000006190">
    <property type="component" value="Unassembled WGS sequence"/>
</dbReference>
<feature type="compositionally biased region" description="Polar residues" evidence="1">
    <location>
        <begin position="304"/>
        <end position="315"/>
    </location>
</feature>
<evidence type="ECO:0000256" key="2">
    <source>
        <dbReference type="SAM" id="SignalP"/>
    </source>
</evidence>
<feature type="region of interest" description="Disordered" evidence="1">
    <location>
        <begin position="79"/>
        <end position="119"/>
    </location>
</feature>
<gene>
    <name evidence="3" type="ORF">HMPREF9708_00182</name>
</gene>
<feature type="compositionally biased region" description="Acidic residues" evidence="1">
    <location>
        <begin position="202"/>
        <end position="217"/>
    </location>
</feature>
<feature type="compositionally biased region" description="Acidic residues" evidence="1">
    <location>
        <begin position="86"/>
        <end position="119"/>
    </location>
</feature>
<evidence type="ECO:0000313" key="3">
    <source>
        <dbReference type="EMBL" id="EHR38098.1"/>
    </source>
</evidence>
<organism evidence="3 4">
    <name type="scientific">Facklamia languida CCUG 37842</name>
    <dbReference type="NCBI Taxonomy" id="883113"/>
    <lineage>
        <taxon>Bacteria</taxon>
        <taxon>Bacillati</taxon>
        <taxon>Bacillota</taxon>
        <taxon>Bacilli</taxon>
        <taxon>Lactobacillales</taxon>
        <taxon>Aerococcaceae</taxon>
        <taxon>Facklamia</taxon>
    </lineage>
</organism>
<comment type="caution">
    <text evidence="3">The sequence shown here is derived from an EMBL/GenBank/DDBJ whole genome shotgun (WGS) entry which is preliminary data.</text>
</comment>
<feature type="signal peptide" evidence="2">
    <location>
        <begin position="1"/>
        <end position="29"/>
    </location>
</feature>